<keyword evidence="8" id="KW-0560">Oxidoreductase</keyword>
<dbReference type="InterPro" id="IPR002048">
    <property type="entry name" value="EF_hand_dom"/>
</dbReference>
<dbReference type="PROSITE" id="PS50222">
    <property type="entry name" value="EF_HAND_2"/>
    <property type="match status" value="1"/>
</dbReference>
<feature type="domain" description="EF-hand" evidence="9">
    <location>
        <begin position="48"/>
        <end position="83"/>
    </location>
</feature>
<dbReference type="GO" id="GO:0006099">
    <property type="term" value="P:tricarboxylic acid cycle"/>
    <property type="evidence" value="ECO:0007669"/>
    <property type="project" value="UniProtKB-KW"/>
</dbReference>
<keyword evidence="2" id="KW-0329">Glyoxylate bypass</keyword>
<evidence type="ECO:0000256" key="1">
    <source>
        <dbReference type="ARBA" id="ARBA00001946"/>
    </source>
</evidence>
<dbReference type="InterPro" id="IPR004436">
    <property type="entry name" value="Isocitrate_DH_NADP_mono"/>
</dbReference>
<evidence type="ECO:0000256" key="6">
    <source>
        <dbReference type="ARBA" id="ARBA00022842"/>
    </source>
</evidence>
<dbReference type="SMART" id="SM00054">
    <property type="entry name" value="EFh"/>
    <property type="match status" value="2"/>
</dbReference>
<dbReference type="InterPro" id="IPR011992">
    <property type="entry name" value="EF-hand-dom_pair"/>
</dbReference>
<dbReference type="Proteomes" id="UP001178507">
    <property type="component" value="Unassembled WGS sequence"/>
</dbReference>
<keyword evidence="7" id="KW-0521">NADP</keyword>
<gene>
    <name evidence="10" type="ORF">EVOR1521_LOCUS3375</name>
</gene>
<dbReference type="GO" id="GO:0004450">
    <property type="term" value="F:isocitrate dehydrogenase (NADP+) activity"/>
    <property type="evidence" value="ECO:0007669"/>
    <property type="project" value="InterPro"/>
</dbReference>
<keyword evidence="3" id="KW-0816">Tricarboxylic acid cycle</keyword>
<comment type="cofactor">
    <cofactor evidence="1">
        <name>Mg(2+)</name>
        <dbReference type="ChEBI" id="CHEBI:18420"/>
    </cofactor>
</comment>
<protein>
    <recommendedName>
        <fullName evidence="9">EF-hand domain-containing protein</fullName>
    </recommendedName>
</protein>
<evidence type="ECO:0000256" key="2">
    <source>
        <dbReference type="ARBA" id="ARBA00022435"/>
    </source>
</evidence>
<evidence type="ECO:0000256" key="8">
    <source>
        <dbReference type="ARBA" id="ARBA00023002"/>
    </source>
</evidence>
<evidence type="ECO:0000256" key="3">
    <source>
        <dbReference type="ARBA" id="ARBA00022532"/>
    </source>
</evidence>
<name>A0AA36HSW3_9DINO</name>
<keyword evidence="5" id="KW-0106">Calcium</keyword>
<dbReference type="NCBIfam" id="TIGR00178">
    <property type="entry name" value="monomer_idh"/>
    <property type="match status" value="1"/>
</dbReference>
<dbReference type="Gene3D" id="3.40.718.10">
    <property type="entry name" value="Isopropylmalate Dehydrogenase"/>
    <property type="match status" value="1"/>
</dbReference>
<dbReference type="InterPro" id="IPR018247">
    <property type="entry name" value="EF_Hand_1_Ca_BS"/>
</dbReference>
<reference evidence="10" key="1">
    <citation type="submission" date="2023-08" db="EMBL/GenBank/DDBJ databases">
        <authorList>
            <person name="Chen Y."/>
            <person name="Shah S."/>
            <person name="Dougan E. K."/>
            <person name="Thang M."/>
            <person name="Chan C."/>
        </authorList>
    </citation>
    <scope>NUCLEOTIDE SEQUENCE</scope>
</reference>
<keyword evidence="11" id="KW-1185">Reference proteome</keyword>
<dbReference type="CDD" id="cd00051">
    <property type="entry name" value="EFh"/>
    <property type="match status" value="1"/>
</dbReference>
<sequence length="879" mass="96137">MLRFSRTLGARLCRGAGTTVFRPEQGCGRHFASKVSDAVSARAQAAKQELAILAQAFQRYDGDGSGALDATELQRALKDLDLPAGDVEVSELFSRLDVNQDGSVELTEWLDNMPAGTKLRVLQKADEAGRTIRFEIPDVKIMYTHTDEAPMLATYSLLPVLRAYCRFAGVKIMKKDISLSARILAHFPDKLRHAQRVEDDLTELGNLAKHPAANIVKLPNISASVPQLLAAIKELQAKGFAVPDYPADPQTEEEVDIKARYAKVLGSAVNPVLREGNSDRRVAVPVKEYAKKNPHKNHDWSPKSKSVVASMSDGDFFSSEQSCILKDMSSVRIELVGNSGKTTVLKAKTPVLSGEIIDSSVMRVAELRKFYEKEMDSMEPGVLYSLHLKATMMKVSDPVLFGHCVEVYYKDAFDKHGALFQELGVNPNNGVGDAYAKIAGHPKQAEVEADLAACYEKRPPLAYVDSRRGITNLHVPSDVIVDASMAAAVRDAGQMWTKDDTLCDAKFVIPDRCYAGIYDVIIKDCQANGKLDPSKIGATSNVGLMAAKAEEYGSHDKTFMVPEDGKMQVVLRGKEEVLMSHDVAKGDVFRMCQTKDGPIQDWVKLAVARARATNVPAIFWLTADRAHDRSVISKVEEYLQKHNTEGLDIRILAPEEAMKVTLERARQGLDTISVTGNVLRDYLTDLFPILELGTSAKMLSVVPLLAGGGMFETGAGGSAPKHVQQFVKEGHLRWDSLGEFLAMAVALEDVAQKTSNPDAKVMADTLSTAVGQLLNTGKSPKRKVMELDNRGSHFYLAMFWAEALAAQTESGMLQERFKPVAMQLRSSEAKILGELIAAEGKPQDLGGYYFPDPFLTSQALRPSPTFNSIIDAVLAASGF</sequence>
<evidence type="ECO:0000256" key="4">
    <source>
        <dbReference type="ARBA" id="ARBA00022723"/>
    </source>
</evidence>
<evidence type="ECO:0000259" key="9">
    <source>
        <dbReference type="PROSITE" id="PS50222"/>
    </source>
</evidence>
<dbReference type="PANTHER" id="PTHR36999">
    <property type="entry name" value="ISOCITRATE DEHYDROGENASE [NADP]"/>
    <property type="match status" value="1"/>
</dbReference>
<dbReference type="AlphaFoldDB" id="A0AA36HSW3"/>
<proteinExistence type="predicted"/>
<dbReference type="GO" id="GO:0005509">
    <property type="term" value="F:calcium ion binding"/>
    <property type="evidence" value="ECO:0007669"/>
    <property type="project" value="InterPro"/>
</dbReference>
<keyword evidence="4" id="KW-0479">Metal-binding</keyword>
<evidence type="ECO:0000313" key="10">
    <source>
        <dbReference type="EMBL" id="CAJ1373608.1"/>
    </source>
</evidence>
<dbReference type="Gene3D" id="1.10.238.10">
    <property type="entry name" value="EF-hand"/>
    <property type="match status" value="1"/>
</dbReference>
<dbReference type="SUPFAM" id="SSF53659">
    <property type="entry name" value="Isocitrate/Isopropylmalate dehydrogenase-like"/>
    <property type="match status" value="1"/>
</dbReference>
<dbReference type="Pfam" id="PF13499">
    <property type="entry name" value="EF-hand_7"/>
    <property type="match status" value="1"/>
</dbReference>
<evidence type="ECO:0000256" key="7">
    <source>
        <dbReference type="ARBA" id="ARBA00022857"/>
    </source>
</evidence>
<keyword evidence="6" id="KW-0460">Magnesium</keyword>
<dbReference type="SUPFAM" id="SSF47473">
    <property type="entry name" value="EF-hand"/>
    <property type="match status" value="1"/>
</dbReference>
<comment type="caution">
    <text evidence="10">The sequence shown here is derived from an EMBL/GenBank/DDBJ whole genome shotgun (WGS) entry which is preliminary data.</text>
</comment>
<evidence type="ECO:0000256" key="5">
    <source>
        <dbReference type="ARBA" id="ARBA00022837"/>
    </source>
</evidence>
<organism evidence="10 11">
    <name type="scientific">Effrenium voratum</name>
    <dbReference type="NCBI Taxonomy" id="2562239"/>
    <lineage>
        <taxon>Eukaryota</taxon>
        <taxon>Sar</taxon>
        <taxon>Alveolata</taxon>
        <taxon>Dinophyceae</taxon>
        <taxon>Suessiales</taxon>
        <taxon>Symbiodiniaceae</taxon>
        <taxon>Effrenium</taxon>
    </lineage>
</organism>
<dbReference type="Pfam" id="PF03971">
    <property type="entry name" value="IDH"/>
    <property type="match status" value="1"/>
</dbReference>
<accession>A0AA36HSW3</accession>
<dbReference type="PANTHER" id="PTHR36999:SF1">
    <property type="entry name" value="ISOCITRATE DEHYDROGENASE (NADP(+))"/>
    <property type="match status" value="1"/>
</dbReference>
<evidence type="ECO:0000313" key="11">
    <source>
        <dbReference type="Proteomes" id="UP001178507"/>
    </source>
</evidence>
<dbReference type="PROSITE" id="PS00018">
    <property type="entry name" value="EF_HAND_1"/>
    <property type="match status" value="2"/>
</dbReference>
<dbReference type="GO" id="GO:0006097">
    <property type="term" value="P:glyoxylate cycle"/>
    <property type="evidence" value="ECO:0007669"/>
    <property type="project" value="UniProtKB-KW"/>
</dbReference>
<dbReference type="EMBL" id="CAUJNA010000204">
    <property type="protein sequence ID" value="CAJ1373608.1"/>
    <property type="molecule type" value="Genomic_DNA"/>
</dbReference>